<evidence type="ECO:0000313" key="3">
    <source>
        <dbReference type="Proteomes" id="UP001205998"/>
    </source>
</evidence>
<name>A0AAD5A7N9_SILAS</name>
<accession>A0AAD5A7N9</accession>
<evidence type="ECO:0000256" key="1">
    <source>
        <dbReference type="SAM" id="MobiDB-lite"/>
    </source>
</evidence>
<sequence>MLFARLRRFFFSPVCPKQLPQEHVQHRWNQTPRNVISRAVESQNRTARSARQYPACLKEQGPCGESGSRAKAGGGGGPSDPSERFRAGSLAGFQSRSPVFRLWSRSSSGYFSFDSEPSSPISTQNTATQTPSPASQAITHFLQRISHAHNHVYSDHSSDLLQVLAFQQRLHTCRCDTLFTFFNAFMSSSTEMIT</sequence>
<reference evidence="2" key="1">
    <citation type="submission" date="2018-07" db="EMBL/GenBank/DDBJ databases">
        <title>Comparative genomics of catfishes provides insights into carnivory and benthic adaptation.</title>
        <authorList>
            <person name="Zhang Y."/>
            <person name="Wang D."/>
            <person name="Peng Z."/>
            <person name="Zheng S."/>
            <person name="Shao F."/>
            <person name="Tao W."/>
        </authorList>
    </citation>
    <scope>NUCLEOTIDE SEQUENCE</scope>
    <source>
        <strain evidence="2">Chongqing</strain>
    </source>
</reference>
<evidence type="ECO:0000313" key="2">
    <source>
        <dbReference type="EMBL" id="KAI5611543.1"/>
    </source>
</evidence>
<feature type="compositionally biased region" description="Polar residues" evidence="1">
    <location>
        <begin position="40"/>
        <end position="49"/>
    </location>
</feature>
<comment type="caution">
    <text evidence="2">The sequence shown here is derived from an EMBL/GenBank/DDBJ whole genome shotgun (WGS) entry which is preliminary data.</text>
</comment>
<dbReference type="EMBL" id="MU565024">
    <property type="protein sequence ID" value="KAI5611543.1"/>
    <property type="molecule type" value="Genomic_DNA"/>
</dbReference>
<dbReference type="Proteomes" id="UP001205998">
    <property type="component" value="Unassembled WGS sequence"/>
</dbReference>
<organism evidence="2 3">
    <name type="scientific">Silurus asotus</name>
    <name type="common">Amur catfish</name>
    <name type="synonym">Parasilurus asotus</name>
    <dbReference type="NCBI Taxonomy" id="30991"/>
    <lineage>
        <taxon>Eukaryota</taxon>
        <taxon>Metazoa</taxon>
        <taxon>Chordata</taxon>
        <taxon>Craniata</taxon>
        <taxon>Vertebrata</taxon>
        <taxon>Euteleostomi</taxon>
        <taxon>Actinopterygii</taxon>
        <taxon>Neopterygii</taxon>
        <taxon>Teleostei</taxon>
        <taxon>Ostariophysi</taxon>
        <taxon>Siluriformes</taxon>
        <taxon>Siluridae</taxon>
        <taxon>Silurus</taxon>
    </lineage>
</organism>
<gene>
    <name evidence="2" type="ORF">C0J50_1184</name>
</gene>
<protein>
    <submittedName>
        <fullName evidence="2">Uncharacterized protein</fullName>
    </submittedName>
</protein>
<keyword evidence="3" id="KW-1185">Reference proteome</keyword>
<feature type="region of interest" description="Disordered" evidence="1">
    <location>
        <begin position="40"/>
        <end position="86"/>
    </location>
</feature>
<proteinExistence type="predicted"/>
<dbReference type="AlphaFoldDB" id="A0AAD5A7N9"/>